<evidence type="ECO:0000313" key="3">
    <source>
        <dbReference type="Proteomes" id="UP001141806"/>
    </source>
</evidence>
<sequence>MPKFGHQLGSCPLLMEDPAVETSHPEEVLEDVPQPEVVSDFPTTQPAKKRNGSTSWADIAEEDDVPDPINVVVAVGAQEIGSQELLVAALAGSDGMEVATPSRRGEVGIVDSVQGSTARSGTITSSAQGRVVAVNHPQVAVIDAFLQGPAGSFSVVQRGRRHRGHSCQVKKEFKLRKTSSQLNYLWVNRVQALLHPRVPLPRSVKNCMYSITNLIPPKNQHSLGV</sequence>
<dbReference type="Proteomes" id="UP001141806">
    <property type="component" value="Unassembled WGS sequence"/>
</dbReference>
<comment type="caution">
    <text evidence="2">The sequence shown here is derived from an EMBL/GenBank/DDBJ whole genome shotgun (WGS) entry which is preliminary data.</text>
</comment>
<dbReference type="AlphaFoldDB" id="A0A9Q0GWB0"/>
<evidence type="ECO:0000256" key="1">
    <source>
        <dbReference type="SAM" id="MobiDB-lite"/>
    </source>
</evidence>
<protein>
    <submittedName>
        <fullName evidence="2">Uncharacterized protein</fullName>
    </submittedName>
</protein>
<proteinExistence type="predicted"/>
<organism evidence="2 3">
    <name type="scientific">Protea cynaroides</name>
    <dbReference type="NCBI Taxonomy" id="273540"/>
    <lineage>
        <taxon>Eukaryota</taxon>
        <taxon>Viridiplantae</taxon>
        <taxon>Streptophyta</taxon>
        <taxon>Embryophyta</taxon>
        <taxon>Tracheophyta</taxon>
        <taxon>Spermatophyta</taxon>
        <taxon>Magnoliopsida</taxon>
        <taxon>Proteales</taxon>
        <taxon>Proteaceae</taxon>
        <taxon>Protea</taxon>
    </lineage>
</organism>
<reference evidence="2" key="1">
    <citation type="journal article" date="2023" name="Plant J.">
        <title>The genome of the king protea, Protea cynaroides.</title>
        <authorList>
            <person name="Chang J."/>
            <person name="Duong T.A."/>
            <person name="Schoeman C."/>
            <person name="Ma X."/>
            <person name="Roodt D."/>
            <person name="Barker N."/>
            <person name="Li Z."/>
            <person name="Van de Peer Y."/>
            <person name="Mizrachi E."/>
        </authorList>
    </citation>
    <scope>NUCLEOTIDE SEQUENCE</scope>
    <source>
        <tissue evidence="2">Young leaves</tissue>
    </source>
</reference>
<feature type="compositionally biased region" description="Polar residues" evidence="1">
    <location>
        <begin position="41"/>
        <end position="53"/>
    </location>
</feature>
<name>A0A9Q0GWB0_9MAGN</name>
<accession>A0A9Q0GWB0</accession>
<keyword evidence="3" id="KW-1185">Reference proteome</keyword>
<gene>
    <name evidence="2" type="ORF">NE237_012184</name>
</gene>
<evidence type="ECO:0000313" key="2">
    <source>
        <dbReference type="EMBL" id="KAJ4955401.1"/>
    </source>
</evidence>
<feature type="region of interest" description="Disordered" evidence="1">
    <location>
        <begin position="1"/>
        <end position="53"/>
    </location>
</feature>
<dbReference type="EMBL" id="JAMYWD010000011">
    <property type="protein sequence ID" value="KAJ4955401.1"/>
    <property type="molecule type" value="Genomic_DNA"/>
</dbReference>